<dbReference type="Proteomes" id="UP001634394">
    <property type="component" value="Unassembled WGS sequence"/>
</dbReference>
<dbReference type="AlphaFoldDB" id="A0ABD3X0H3"/>
<sequence length="109" mass="12669">MEGEIESMNSRCNSLRIYFQSRQICLLTQCPARGYLETCIRSLNNMEPVPPFDYSTTHCDPEEPTPRRPSVPIRLSSLNTLDNHFRKLARFSDFVLESDFVVYYSIAEL</sequence>
<accession>A0ABD3X0H3</accession>
<organism evidence="1 2">
    <name type="scientific">Sinanodonta woodiana</name>
    <name type="common">Chinese pond mussel</name>
    <name type="synonym">Anodonta woodiana</name>
    <dbReference type="NCBI Taxonomy" id="1069815"/>
    <lineage>
        <taxon>Eukaryota</taxon>
        <taxon>Metazoa</taxon>
        <taxon>Spiralia</taxon>
        <taxon>Lophotrochozoa</taxon>
        <taxon>Mollusca</taxon>
        <taxon>Bivalvia</taxon>
        <taxon>Autobranchia</taxon>
        <taxon>Heteroconchia</taxon>
        <taxon>Palaeoheterodonta</taxon>
        <taxon>Unionida</taxon>
        <taxon>Unionoidea</taxon>
        <taxon>Unionidae</taxon>
        <taxon>Unioninae</taxon>
        <taxon>Sinanodonta</taxon>
    </lineage>
</organism>
<proteinExistence type="predicted"/>
<evidence type="ECO:0000313" key="2">
    <source>
        <dbReference type="Proteomes" id="UP001634394"/>
    </source>
</evidence>
<evidence type="ECO:0000313" key="1">
    <source>
        <dbReference type="EMBL" id="KAL3879537.1"/>
    </source>
</evidence>
<dbReference type="EMBL" id="JBJQND010000004">
    <property type="protein sequence ID" value="KAL3879537.1"/>
    <property type="molecule type" value="Genomic_DNA"/>
</dbReference>
<gene>
    <name evidence="1" type="ORF">ACJMK2_031831</name>
</gene>
<protein>
    <submittedName>
        <fullName evidence="1">Uncharacterized protein</fullName>
    </submittedName>
</protein>
<keyword evidence="2" id="KW-1185">Reference proteome</keyword>
<name>A0ABD3X0H3_SINWO</name>
<comment type="caution">
    <text evidence="1">The sequence shown here is derived from an EMBL/GenBank/DDBJ whole genome shotgun (WGS) entry which is preliminary data.</text>
</comment>
<reference evidence="1 2" key="1">
    <citation type="submission" date="2024-11" db="EMBL/GenBank/DDBJ databases">
        <title>Chromosome-level genome assembly of the freshwater bivalve Anodonta woodiana.</title>
        <authorList>
            <person name="Chen X."/>
        </authorList>
    </citation>
    <scope>NUCLEOTIDE SEQUENCE [LARGE SCALE GENOMIC DNA]</scope>
    <source>
        <strain evidence="1">MN2024</strain>
        <tissue evidence="1">Gills</tissue>
    </source>
</reference>